<dbReference type="EMBL" id="JAOCAE010000016">
    <property type="protein sequence ID" value="MDH1238084.1"/>
    <property type="molecule type" value="Genomic_DNA"/>
</dbReference>
<proteinExistence type="predicted"/>
<evidence type="ECO:0000313" key="1">
    <source>
        <dbReference type="EMBL" id="MDH1238084.1"/>
    </source>
</evidence>
<name>A0AA42PFE4_STUST</name>
<dbReference type="AlphaFoldDB" id="A0AA42PFE4"/>
<reference evidence="1" key="1">
    <citation type="submission" date="2022-09" db="EMBL/GenBank/DDBJ databases">
        <title>Intensive care unit water sources are persistently colonized with multi-drug resistant bacteria and are the site of extensive horizontal gene transfer of antibiotic resistance genes.</title>
        <authorList>
            <person name="Diorio-Toth L."/>
        </authorList>
    </citation>
    <scope>NUCLEOTIDE SEQUENCE</scope>
    <source>
        <strain evidence="1">GD03947</strain>
    </source>
</reference>
<gene>
    <name evidence="1" type="ORF">N5C32_18820</name>
</gene>
<sequence length="100" mass="11316">MSERQTQRTLEVQANLRSIEGAMFFGYWVYETECRRFAAEVAMARNGIPSMAQCRHGEHRPSSDARQLTVNALRACREGRGHLDVTLIGMPLIHARGRVS</sequence>
<organism evidence="1 2">
    <name type="scientific">Stutzerimonas stutzeri</name>
    <name type="common">Pseudomonas stutzeri</name>
    <dbReference type="NCBI Taxonomy" id="316"/>
    <lineage>
        <taxon>Bacteria</taxon>
        <taxon>Pseudomonadati</taxon>
        <taxon>Pseudomonadota</taxon>
        <taxon>Gammaproteobacteria</taxon>
        <taxon>Pseudomonadales</taxon>
        <taxon>Pseudomonadaceae</taxon>
        <taxon>Stutzerimonas</taxon>
    </lineage>
</organism>
<accession>A0AA42PFE4</accession>
<comment type="caution">
    <text evidence="1">The sequence shown here is derived from an EMBL/GenBank/DDBJ whole genome shotgun (WGS) entry which is preliminary data.</text>
</comment>
<dbReference type="RefSeq" id="WP_279641837.1">
    <property type="nucleotide sequence ID" value="NZ_JAOCAE010000016.1"/>
</dbReference>
<evidence type="ECO:0000313" key="2">
    <source>
        <dbReference type="Proteomes" id="UP001158500"/>
    </source>
</evidence>
<dbReference type="Proteomes" id="UP001158500">
    <property type="component" value="Unassembled WGS sequence"/>
</dbReference>
<protein>
    <submittedName>
        <fullName evidence="1">Uncharacterized protein</fullName>
    </submittedName>
</protein>